<feature type="region of interest" description="Disordered" evidence="1">
    <location>
        <begin position="28"/>
        <end position="48"/>
    </location>
</feature>
<keyword evidence="2" id="KW-0614">Plasmid</keyword>
<reference evidence="2 3" key="1">
    <citation type="submission" date="2017-05" db="EMBL/GenBank/DDBJ databases">
        <title>Genome Analysis of Maritalea myrionectae HL2708#5.</title>
        <authorList>
            <consortium name="Cotde Inc.-PKNU"/>
            <person name="Jang D."/>
            <person name="Oh H.-M."/>
        </authorList>
    </citation>
    <scope>NUCLEOTIDE SEQUENCE [LARGE SCALE GENOMIC DNA]</scope>
    <source>
        <strain evidence="2 3">HL2708#5</strain>
        <plasmid evidence="3">phl2708x3</plasmid>
    </source>
</reference>
<organism evidence="2 3">
    <name type="scientific">Maritalea myrionectae</name>
    <dbReference type="NCBI Taxonomy" id="454601"/>
    <lineage>
        <taxon>Bacteria</taxon>
        <taxon>Pseudomonadati</taxon>
        <taxon>Pseudomonadota</taxon>
        <taxon>Alphaproteobacteria</taxon>
        <taxon>Hyphomicrobiales</taxon>
        <taxon>Devosiaceae</taxon>
        <taxon>Maritalea</taxon>
    </lineage>
</organism>
<gene>
    <name evidence="2" type="ORF">MXMO3_03454</name>
</gene>
<feature type="region of interest" description="Disordered" evidence="1">
    <location>
        <begin position="101"/>
        <end position="122"/>
    </location>
</feature>
<dbReference type="KEGG" id="mmyr:MXMO3_03454"/>
<geneLocation type="plasmid" evidence="3">
    <name>phl2708x3</name>
</geneLocation>
<evidence type="ECO:0000313" key="2">
    <source>
        <dbReference type="EMBL" id="AVX05957.1"/>
    </source>
</evidence>
<name>A0A2R4MIW6_9HYPH</name>
<accession>A0A2R4MIW6</accession>
<dbReference type="RefSeq" id="WP_117396911.1">
    <property type="nucleotide sequence ID" value="NZ_CP021331.1"/>
</dbReference>
<proteinExistence type="predicted"/>
<evidence type="ECO:0000313" key="3">
    <source>
        <dbReference type="Proteomes" id="UP000258927"/>
    </source>
</evidence>
<dbReference type="AlphaFoldDB" id="A0A2R4MIW6"/>
<keyword evidence="3" id="KW-1185">Reference proteome</keyword>
<protein>
    <submittedName>
        <fullName evidence="2">Uncharacterized protein</fullName>
    </submittedName>
</protein>
<dbReference type="Proteomes" id="UP000258927">
    <property type="component" value="Plasmid pHL2708X3"/>
</dbReference>
<sequence>MVKKRPLKRRSIAGTEEPEIAMNARVASAQQQLSSVKRPARPEKKLTSVSKGKKTVAIRIILSDQANQKIAQFAEANNTTPDLALKHFVSRAKIEVSKILSTSGRPVQNSTTGNNGDNDSKTVARTSIPLTSDQIKNCHQLFGDSLNAMSDMSCVSKLMSEKICDLIFVEA</sequence>
<evidence type="ECO:0000256" key="1">
    <source>
        <dbReference type="SAM" id="MobiDB-lite"/>
    </source>
</evidence>
<dbReference type="EMBL" id="CP021331">
    <property type="protein sequence ID" value="AVX05957.1"/>
    <property type="molecule type" value="Genomic_DNA"/>
</dbReference>